<reference evidence="1 2" key="1">
    <citation type="journal article" date="2012" name="FEMS Microbiol. Lett.">
        <title>Characterization of an endolysin, LysBPS13, from a Bacillus cereus bacteriophage.</title>
        <authorList>
            <person name="Park J."/>
            <person name="Yun J."/>
            <person name="Lim J.A."/>
            <person name="Kang D.H."/>
            <person name="Ryu S."/>
        </authorList>
    </citation>
    <scope>NUCLEOTIDE SEQUENCE [LARGE SCALE GENOMIC DNA]</scope>
</reference>
<evidence type="ECO:0000313" key="2">
    <source>
        <dbReference type="Proteomes" id="UP000006287"/>
    </source>
</evidence>
<protein>
    <submittedName>
        <fullName evidence="1">Uncharacterized protein</fullName>
    </submittedName>
</protein>
<accession>J9PV20</accession>
<dbReference type="GeneID" id="13828119"/>
<name>J9PV20_9CAUD</name>
<dbReference type="RefSeq" id="YP_006907715.1">
    <property type="nucleotide sequence ID" value="NC_018857.1"/>
</dbReference>
<dbReference type="EMBL" id="JN654439">
    <property type="protein sequence ID" value="AEZ50335.1"/>
    <property type="molecule type" value="Genomic_DNA"/>
</dbReference>
<sequence length="155" mass="17472">MSKIEVFTIGAIEEQFDRLGIVPEEQVFVKSSYERIGVATLTPADYSKLVTDACIDTAVWENAGWRNPLGSNLGIPTQKATVNKKTLICWLDDYTTDDEEITNDWFVDLFEYLDVGVGATMFRNASAVMKDLAKYNNLTITELLKQYAREGEITQ</sequence>
<dbReference type="Proteomes" id="UP000006287">
    <property type="component" value="Segment"/>
</dbReference>
<evidence type="ECO:0000313" key="1">
    <source>
        <dbReference type="EMBL" id="AEZ50335.1"/>
    </source>
</evidence>
<gene>
    <name evidence="1" type="ORF">BPS13_0156</name>
</gene>
<keyword evidence="2" id="KW-1185">Reference proteome</keyword>
<dbReference type="KEGG" id="vg:13828119"/>
<organism evidence="1 2">
    <name type="scientific">Bacillus phage BPS13</name>
    <dbReference type="NCBI Taxonomy" id="1136731"/>
    <lineage>
        <taxon>Viruses</taxon>
        <taxon>Duplodnaviria</taxon>
        <taxon>Heunggongvirae</taxon>
        <taxon>Uroviricota</taxon>
        <taxon>Caudoviricetes</taxon>
        <taxon>Herelleviridae</taxon>
        <taxon>Bastillevirinae</taxon>
        <taxon>Wphvirus</taxon>
        <taxon>Wphvirus BPS13</taxon>
    </lineage>
</organism>
<proteinExistence type="predicted"/>